<dbReference type="OrthoDB" id="207378at2759"/>
<feature type="transmembrane region" description="Helical" evidence="2">
    <location>
        <begin position="76"/>
        <end position="99"/>
    </location>
</feature>
<dbReference type="GO" id="GO:0000271">
    <property type="term" value="P:polysaccharide biosynthetic process"/>
    <property type="evidence" value="ECO:0007669"/>
    <property type="project" value="TreeGrafter"/>
</dbReference>
<dbReference type="RefSeq" id="XP_067822249.1">
    <property type="nucleotide sequence ID" value="XM_067965829.1"/>
</dbReference>
<dbReference type="GO" id="GO:0016747">
    <property type="term" value="F:acyltransferase activity, transferring groups other than amino-acyl groups"/>
    <property type="evidence" value="ECO:0007669"/>
    <property type="project" value="InterPro"/>
</dbReference>
<dbReference type="Proteomes" id="UP000294530">
    <property type="component" value="Unassembled WGS sequence"/>
</dbReference>
<gene>
    <name evidence="4" type="ORF">CCR75_007772</name>
</gene>
<organism evidence="4 5">
    <name type="scientific">Bremia lactucae</name>
    <name type="common">Lettuce downy mildew</name>
    <dbReference type="NCBI Taxonomy" id="4779"/>
    <lineage>
        <taxon>Eukaryota</taxon>
        <taxon>Sar</taxon>
        <taxon>Stramenopiles</taxon>
        <taxon>Oomycota</taxon>
        <taxon>Peronosporomycetes</taxon>
        <taxon>Peronosporales</taxon>
        <taxon>Peronosporaceae</taxon>
        <taxon>Bremia</taxon>
    </lineage>
</organism>
<keyword evidence="2" id="KW-1133">Transmembrane helix</keyword>
<keyword evidence="5" id="KW-1185">Reference proteome</keyword>
<feature type="transmembrane region" description="Helical" evidence="2">
    <location>
        <begin position="50"/>
        <end position="70"/>
    </location>
</feature>
<keyword evidence="2" id="KW-0812">Transmembrane</keyword>
<feature type="transmembrane region" description="Helical" evidence="2">
    <location>
        <begin position="334"/>
        <end position="353"/>
    </location>
</feature>
<dbReference type="PANTHER" id="PTHR23028">
    <property type="entry name" value="ACETYLTRANSFERASE"/>
    <property type="match status" value="1"/>
</dbReference>
<dbReference type="KEGG" id="blac:94351500"/>
<protein>
    <recommendedName>
        <fullName evidence="3">Acyltransferase 3 domain-containing protein</fullName>
    </recommendedName>
</protein>
<feature type="region of interest" description="Disordered" evidence="1">
    <location>
        <begin position="1"/>
        <end position="26"/>
    </location>
</feature>
<feature type="transmembrane region" description="Helical" evidence="2">
    <location>
        <begin position="305"/>
        <end position="322"/>
    </location>
</feature>
<feature type="transmembrane region" description="Helical" evidence="2">
    <location>
        <begin position="234"/>
        <end position="251"/>
    </location>
</feature>
<evidence type="ECO:0000313" key="5">
    <source>
        <dbReference type="Proteomes" id="UP000294530"/>
    </source>
</evidence>
<evidence type="ECO:0000259" key="3">
    <source>
        <dbReference type="Pfam" id="PF01757"/>
    </source>
</evidence>
<feature type="transmembrane region" description="Helical" evidence="2">
    <location>
        <begin position="204"/>
        <end position="222"/>
    </location>
</feature>
<dbReference type="GO" id="GO:0016020">
    <property type="term" value="C:membrane"/>
    <property type="evidence" value="ECO:0007669"/>
    <property type="project" value="TreeGrafter"/>
</dbReference>
<accession>A0A976IJ60</accession>
<name>A0A976IJ60_BRELC</name>
<evidence type="ECO:0000256" key="1">
    <source>
        <dbReference type="SAM" id="MobiDB-lite"/>
    </source>
</evidence>
<sequence length="433" mass="50201">MQHNVEDETNNADELQPPPEDHPLLVQEEGKSSSHHIHVKATKALVASKILFLDGVRGLAALLVFAQHVPEYLKNINVGAVAVDSFFVLSSFLLTWLFMKKSLRLVHERAGLRKWLYVLADYFCKRFFRVYPLFAITCVVLWFMDVDSRRHYYLGDNPTAFDLFKTLTFEFHSRYFVFWTLPLEISYYFCIPVFVYGTIVLRRLWWIAYLPAYYWVISQGWTEYRTSHTGLLPHIPTFLAGSMAAVIFVKLDTWIKARKFQFQWFHTLVLRAIELTALGLFLSVVFRGLFFVWIHENVAPKSPGFPFTSVLLTILLVCELLLPSPLSRMMEWNFLRFWGKVSFSVYLLHGFVIYNERLNFQTDYYCRLFSRLGMLALLTTASYQLVEYPSQLLARRISKTLDEQEAKASMTMPVLCTFASSEGSKGLGAGVIK</sequence>
<feature type="transmembrane region" description="Helical" evidence="2">
    <location>
        <begin position="127"/>
        <end position="144"/>
    </location>
</feature>
<dbReference type="AlphaFoldDB" id="A0A976IJ60"/>
<feature type="transmembrane region" description="Helical" evidence="2">
    <location>
        <begin position="272"/>
        <end position="293"/>
    </location>
</feature>
<dbReference type="EMBL" id="SHOA02000010">
    <property type="protein sequence ID" value="TDH72750.1"/>
    <property type="molecule type" value="Genomic_DNA"/>
</dbReference>
<proteinExistence type="predicted"/>
<feature type="transmembrane region" description="Helical" evidence="2">
    <location>
        <begin position="176"/>
        <end position="197"/>
    </location>
</feature>
<reference evidence="4 5" key="1">
    <citation type="journal article" date="2021" name="Genome Biol.">
        <title>AFLAP: assembly-free linkage analysis pipeline using k-mers from genome sequencing data.</title>
        <authorList>
            <person name="Fletcher K."/>
            <person name="Zhang L."/>
            <person name="Gil J."/>
            <person name="Han R."/>
            <person name="Cavanaugh K."/>
            <person name="Michelmore R."/>
        </authorList>
    </citation>
    <scope>NUCLEOTIDE SEQUENCE [LARGE SCALE GENOMIC DNA]</scope>
    <source>
        <strain evidence="4 5">SF5</strain>
    </source>
</reference>
<feature type="transmembrane region" description="Helical" evidence="2">
    <location>
        <begin position="368"/>
        <end position="386"/>
    </location>
</feature>
<feature type="domain" description="Acyltransferase 3" evidence="3">
    <location>
        <begin position="51"/>
        <end position="354"/>
    </location>
</feature>
<evidence type="ECO:0000256" key="2">
    <source>
        <dbReference type="SAM" id="Phobius"/>
    </source>
</evidence>
<dbReference type="InterPro" id="IPR050879">
    <property type="entry name" value="Acyltransferase_3"/>
</dbReference>
<dbReference type="PANTHER" id="PTHR23028:SF53">
    <property type="entry name" value="ACYL_TRANSF_3 DOMAIN-CONTAINING PROTEIN"/>
    <property type="match status" value="1"/>
</dbReference>
<keyword evidence="2" id="KW-0472">Membrane</keyword>
<comment type="caution">
    <text evidence="4">The sequence shown here is derived from an EMBL/GenBank/DDBJ whole genome shotgun (WGS) entry which is preliminary data.</text>
</comment>
<evidence type="ECO:0000313" key="4">
    <source>
        <dbReference type="EMBL" id="TDH72750.1"/>
    </source>
</evidence>
<dbReference type="InterPro" id="IPR002656">
    <property type="entry name" value="Acyl_transf_3_dom"/>
</dbReference>
<dbReference type="GeneID" id="94351500"/>
<dbReference type="Pfam" id="PF01757">
    <property type="entry name" value="Acyl_transf_3"/>
    <property type="match status" value="1"/>
</dbReference>